<dbReference type="SUPFAM" id="SSF52540">
    <property type="entry name" value="P-loop containing nucleoside triphosphate hydrolases"/>
    <property type="match status" value="1"/>
</dbReference>
<protein>
    <recommendedName>
        <fullName evidence="3">Sulfotransferase family protein</fullName>
    </recommendedName>
</protein>
<keyword evidence="2" id="KW-1185">Reference proteome</keyword>
<dbReference type="InterPro" id="IPR027417">
    <property type="entry name" value="P-loop_NTPase"/>
</dbReference>
<proteinExistence type="predicted"/>
<dbReference type="AlphaFoldDB" id="A0A5B8VVU0"/>
<dbReference type="OrthoDB" id="9816424at2"/>
<reference evidence="1 2" key="1">
    <citation type="journal article" date="2013" name="J. Microbiol.">
        <title>Mucilaginibacter ginsenosidivorax sp. nov., with ginsenoside converting activity isolated from sediment.</title>
        <authorList>
            <person name="Kim J.K."/>
            <person name="Choi T.E."/>
            <person name="Liu Q.M."/>
            <person name="Park H.Y."/>
            <person name="Yi T.H."/>
            <person name="Yoon M.H."/>
            <person name="Kim S.C."/>
            <person name="Im W.T."/>
        </authorList>
    </citation>
    <scope>NUCLEOTIDE SEQUENCE [LARGE SCALE GENOMIC DNA]</scope>
    <source>
        <strain evidence="1 2">KHI28</strain>
    </source>
</reference>
<name>A0A5B8VVU0_9SPHI</name>
<evidence type="ECO:0000313" key="2">
    <source>
        <dbReference type="Proteomes" id="UP000321362"/>
    </source>
</evidence>
<dbReference type="RefSeq" id="WP_147052694.1">
    <property type="nucleotide sequence ID" value="NZ_CP042437.1"/>
</dbReference>
<dbReference type="KEGG" id="mgk:FSB76_06100"/>
<evidence type="ECO:0000313" key="1">
    <source>
        <dbReference type="EMBL" id="QEC75539.1"/>
    </source>
</evidence>
<dbReference type="Proteomes" id="UP000321362">
    <property type="component" value="Chromosome"/>
</dbReference>
<dbReference type="Pfam" id="PF13469">
    <property type="entry name" value="Sulfotransfer_3"/>
    <property type="match status" value="1"/>
</dbReference>
<evidence type="ECO:0008006" key="3">
    <source>
        <dbReference type="Google" id="ProtNLM"/>
    </source>
</evidence>
<accession>A0A5B8VVU0</accession>
<organism evidence="1 2">
    <name type="scientific">Mucilaginibacter ginsenosidivorax</name>
    <dbReference type="NCBI Taxonomy" id="862126"/>
    <lineage>
        <taxon>Bacteria</taxon>
        <taxon>Pseudomonadati</taxon>
        <taxon>Bacteroidota</taxon>
        <taxon>Sphingobacteriia</taxon>
        <taxon>Sphingobacteriales</taxon>
        <taxon>Sphingobacteriaceae</taxon>
        <taxon>Mucilaginibacter</taxon>
    </lineage>
</organism>
<sequence>MQKRTLIIAGMHRSGTSLIAHWLTRCGMQLGEKLVEPGPGNPDGHFEDVEFLKMHEEILASNNLPKTGLTDGHVDAFSIYEKEKMKSVIRVKQQLYDQWGWKDPRTCMFLDVYKELIPDACYLVIIRDYRSVTSSLLRREFKIIDRKYLGRKYLSRLIWLIFRRARRRNAFYRINTEAYLKVWINYTRDILACIKKLPPEAFVVVNYDMLSKEDTCVFGHLQNKWNFTLTYSKFKDVFKENLIGQDIDINPYITNKSLLNQAKELQDELMGYMSL</sequence>
<gene>
    <name evidence="1" type="ORF">FSB76_06100</name>
</gene>
<dbReference type="EMBL" id="CP042437">
    <property type="protein sequence ID" value="QEC75539.1"/>
    <property type="molecule type" value="Genomic_DNA"/>
</dbReference>
<dbReference type="Gene3D" id="3.40.50.300">
    <property type="entry name" value="P-loop containing nucleotide triphosphate hydrolases"/>
    <property type="match status" value="1"/>
</dbReference>